<dbReference type="InterPro" id="IPR003961">
    <property type="entry name" value="FN3_dom"/>
</dbReference>
<proteinExistence type="predicted"/>
<feature type="domain" description="Fibronectin type-III" evidence="1">
    <location>
        <begin position="3"/>
        <end position="87"/>
    </location>
</feature>
<dbReference type="InterPro" id="IPR013783">
    <property type="entry name" value="Ig-like_fold"/>
</dbReference>
<dbReference type="Gene3D" id="2.60.40.10">
    <property type="entry name" value="Immunoglobulins"/>
    <property type="match status" value="2"/>
</dbReference>
<dbReference type="Proteomes" id="UP000694892">
    <property type="component" value="Unassembled WGS sequence"/>
</dbReference>
<dbReference type="SMART" id="SM00060">
    <property type="entry name" value="FN3"/>
    <property type="match status" value="2"/>
</dbReference>
<reference evidence="2" key="1">
    <citation type="submission" date="2016-05" db="EMBL/GenBank/DDBJ databases">
        <title>WGS assembly of Xenopus laevis.</title>
        <authorList>
            <person name="Session A."/>
            <person name="Uno Y."/>
            <person name="Kwon T."/>
            <person name="Chapman J."/>
            <person name="Toyoda A."/>
            <person name="Takahashi S."/>
            <person name="Fukui A."/>
            <person name="Hikosaka A."/>
            <person name="Putnam N."/>
            <person name="Stites J."/>
            <person name="Van Heeringen S."/>
            <person name="Quigley I."/>
            <person name="Heinz S."/>
            <person name="Hellsten U."/>
            <person name="Lyons J."/>
            <person name="Suzuki A."/>
            <person name="Kondo M."/>
            <person name="Ogino H."/>
            <person name="Ochi H."/>
            <person name="Bogdanovic O."/>
            <person name="Lister R."/>
            <person name="Georgiou G."/>
            <person name="Paranjpe S."/>
            <person name="Van Kruijsbergen I."/>
            <person name="Mozaffari S."/>
            <person name="Shu S."/>
            <person name="Schmutz J."/>
            <person name="Jenkins J."/>
            <person name="Grimwood J."/>
            <person name="Carlson J."/>
            <person name="Mitros T."/>
            <person name="Simakov O."/>
            <person name="Heald R."/>
            <person name="Miller K."/>
            <person name="Haudenschild C."/>
            <person name="Kuroki Y."/>
            <person name="Tanaka T."/>
            <person name="Michiue T."/>
            <person name="Watanabe M."/>
            <person name="Kinoshita T."/>
            <person name="Ohta Y."/>
            <person name="Mawaribuchi S."/>
            <person name="Suzuki Y."/>
            <person name="Haramoto Y."/>
            <person name="Yamamoto T."/>
            <person name="Takagi C."/>
            <person name="Kitzman J."/>
            <person name="Shendure J."/>
            <person name="Nakayama T."/>
            <person name="Izutsu Y."/>
            <person name="Robert J."/>
            <person name="Dichmann D."/>
            <person name="Flajnik M."/>
            <person name="Houston D."/>
            <person name="Marcotte E."/>
            <person name="Wallingford J."/>
            <person name="Ito Y."/>
            <person name="Asashima M."/>
            <person name="Ueno N."/>
            <person name="Matsuda Y."/>
            <person name="Jan Veenstra G."/>
            <person name="Fujiyama A."/>
            <person name="Harland R."/>
            <person name="Taira M."/>
            <person name="Rokhsar D.S."/>
        </authorList>
    </citation>
    <scope>NUCLEOTIDE SEQUENCE</scope>
    <source>
        <strain evidence="2">J</strain>
        <tissue evidence="2">Blood</tissue>
    </source>
</reference>
<organism evidence="2">
    <name type="scientific">Xenopus laevis</name>
    <name type="common">African clawed frog</name>
    <dbReference type="NCBI Taxonomy" id="8355"/>
    <lineage>
        <taxon>Eukaryota</taxon>
        <taxon>Metazoa</taxon>
        <taxon>Chordata</taxon>
        <taxon>Craniata</taxon>
        <taxon>Vertebrata</taxon>
        <taxon>Euteleostomi</taxon>
        <taxon>Amphibia</taxon>
        <taxon>Batrachia</taxon>
        <taxon>Anura</taxon>
        <taxon>Pipoidea</taxon>
        <taxon>Pipidae</taxon>
        <taxon>Xenopodinae</taxon>
        <taxon>Xenopus</taxon>
        <taxon>Xenopus</taxon>
    </lineage>
</organism>
<evidence type="ECO:0000313" key="2">
    <source>
        <dbReference type="EMBL" id="OCT56629.1"/>
    </source>
</evidence>
<name>A0A974GZJ2_XENLA</name>
<dbReference type="SUPFAM" id="SSF49265">
    <property type="entry name" value="Fibronectin type III"/>
    <property type="match status" value="1"/>
</dbReference>
<dbReference type="InterPro" id="IPR036116">
    <property type="entry name" value="FN3_sf"/>
</dbReference>
<evidence type="ECO:0000259" key="1">
    <source>
        <dbReference type="PROSITE" id="PS50853"/>
    </source>
</evidence>
<dbReference type="Pfam" id="PF00041">
    <property type="entry name" value="fn3"/>
    <property type="match status" value="2"/>
</dbReference>
<protein>
    <recommendedName>
        <fullName evidence="1">Fibronectin type-III domain-containing protein</fullName>
    </recommendedName>
</protein>
<dbReference type="PANTHER" id="PTHR46957:SF10">
    <property type="entry name" value="PROTEIN TYROSINE PHOSPHATASE, RECEPTOR TYPE, H"/>
    <property type="match status" value="1"/>
</dbReference>
<accession>A0A974GZJ2</accession>
<dbReference type="PANTHER" id="PTHR46957">
    <property type="entry name" value="CYTOKINE RECEPTOR"/>
    <property type="match status" value="1"/>
</dbReference>
<sequence>LPVIASLIIDNVTTTSVSLSWPIPLGNISSYIIQVIGTPSKELIVKTNSSLVDQLIPGNYYTFIVFDTNGNINSTKTSNSTFTFLPVIPGLIIDNVTTNSVSLSWLIPLGNISSYIIQVLGTPQKELKVNANSLLLNPLIPGNYYIFTVFATNENMNGTKTQNSTNTGWHI</sequence>
<gene>
    <name evidence="2" type="ORF">XELAEV_18004622mg</name>
</gene>
<dbReference type="PROSITE" id="PS50853">
    <property type="entry name" value="FN3"/>
    <property type="match status" value="2"/>
</dbReference>
<dbReference type="InterPro" id="IPR050713">
    <property type="entry name" value="RTP_Phos/Ushers"/>
</dbReference>
<dbReference type="CDD" id="cd00063">
    <property type="entry name" value="FN3"/>
    <property type="match status" value="2"/>
</dbReference>
<dbReference type="EMBL" id="KV467260">
    <property type="protein sequence ID" value="OCT56629.1"/>
    <property type="molecule type" value="Genomic_DNA"/>
</dbReference>
<feature type="non-terminal residue" evidence="2">
    <location>
        <position position="1"/>
    </location>
</feature>
<dbReference type="AlphaFoldDB" id="A0A974GZJ2"/>
<feature type="domain" description="Fibronectin type-III" evidence="1">
    <location>
        <begin position="88"/>
        <end position="171"/>
    </location>
</feature>
<dbReference type="GO" id="GO:0043235">
    <property type="term" value="C:receptor complex"/>
    <property type="evidence" value="ECO:0007669"/>
    <property type="project" value="TreeGrafter"/>
</dbReference>